<gene>
    <name evidence="12" type="ORF">JEQ12_019223</name>
</gene>
<feature type="compositionally biased region" description="Polar residues" evidence="10">
    <location>
        <begin position="578"/>
        <end position="599"/>
    </location>
</feature>
<sequence>MAISTNKIARLKHYEILETIGEGHFAKVKLAWHALTKGLVAIKVIQKANQSLSSVKEQFREADSLRTVNHPNIVKLLEVIDTEETLFIVMEYVSGGDLQTYLEAKGRMTEGEARGLFCQLVSALQHCHQRGVVHRDLKLGNLLLDTNNNIKISDFGLSNQWHPGNELDTFCGSPAFMAPELFLGMPYTGPEVDVWSLGVILYTMVTGSLPFGGQDFWELRQRVLSGQYHVPKYLSTNIIDLLERMLTLKPTDRGTLDDVGQHAWVNMGQEEPLPPACGEHPGVTVEMILGWCRDLIQGLDTSSISNMNEPKMRVRTIKVRPAVSSDLTSQEHTSPASPEESILIPAWLWETTEQQENQESREKTREPATPPLCPGARTVSPSPAPSTRNTHGERSARAANHAGDCHATCGTRLPCRTCGRHDSSHTCDTSLTSDARGACHTISTCDSCGTRGTSLTRDACSNRDTRHTWDHSLTHDTCSTPDTSLTCDAPSTRNTSLTCVAPSTWDPTGACNVHDTLGNRDTCDTSATSDSCLTPGTRGTHDTGGTHGTCDTLNTSGTHDNNGKVAEGTHCLPDVPDTGSSTLVGQPESTSPVTPSGLTQKKKGVAGRIWKCLSRYLCCGLPSKRANNKVIPETANE</sequence>
<name>A0A6P7ED86_SHEEP</name>
<dbReference type="InterPro" id="IPR008271">
    <property type="entry name" value="Ser/Thr_kinase_AS"/>
</dbReference>
<evidence type="ECO:0000256" key="10">
    <source>
        <dbReference type="SAM" id="MobiDB-lite"/>
    </source>
</evidence>
<dbReference type="Pfam" id="PF00069">
    <property type="entry name" value="Pkinase"/>
    <property type="match status" value="1"/>
</dbReference>
<accession>A0A6P7ED86</accession>
<comment type="catalytic activity">
    <reaction evidence="9">
        <text>L-seryl-[protein] + ATP = O-phospho-L-seryl-[protein] + ADP + H(+)</text>
        <dbReference type="Rhea" id="RHEA:17989"/>
        <dbReference type="Rhea" id="RHEA-COMP:9863"/>
        <dbReference type="Rhea" id="RHEA-COMP:11604"/>
        <dbReference type="ChEBI" id="CHEBI:15378"/>
        <dbReference type="ChEBI" id="CHEBI:29999"/>
        <dbReference type="ChEBI" id="CHEBI:30616"/>
        <dbReference type="ChEBI" id="CHEBI:83421"/>
        <dbReference type="ChEBI" id="CHEBI:456216"/>
        <dbReference type="EC" id="2.7.11.1"/>
    </reaction>
</comment>
<dbReference type="FunFam" id="3.30.200.20:FF:000003">
    <property type="entry name" value="Non-specific serine/threonine protein kinase"/>
    <property type="match status" value="1"/>
</dbReference>
<dbReference type="GO" id="GO:0005737">
    <property type="term" value="C:cytoplasm"/>
    <property type="evidence" value="ECO:0007669"/>
    <property type="project" value="TreeGrafter"/>
</dbReference>
<protein>
    <recommendedName>
        <fullName evidence="1">non-specific serine/threonine protein kinase</fullName>
        <ecNumber evidence="1">2.7.11.1</ecNumber>
    </recommendedName>
</protein>
<dbReference type="PROSITE" id="PS00107">
    <property type="entry name" value="PROTEIN_KINASE_ATP"/>
    <property type="match status" value="1"/>
</dbReference>
<keyword evidence="5" id="KW-0418">Kinase</keyword>
<dbReference type="PANTHER" id="PTHR24346:SF56">
    <property type="entry name" value="SERINE_THREONINE-PROTEIN KINASE MARK2"/>
    <property type="match status" value="1"/>
</dbReference>
<evidence type="ECO:0000256" key="2">
    <source>
        <dbReference type="ARBA" id="ARBA00022527"/>
    </source>
</evidence>
<dbReference type="GO" id="GO:0050321">
    <property type="term" value="F:tau-protein kinase activity"/>
    <property type="evidence" value="ECO:0007669"/>
    <property type="project" value="TreeGrafter"/>
</dbReference>
<evidence type="ECO:0000256" key="1">
    <source>
        <dbReference type="ARBA" id="ARBA00012513"/>
    </source>
</evidence>
<evidence type="ECO:0000259" key="11">
    <source>
        <dbReference type="PROSITE" id="PS50011"/>
    </source>
</evidence>
<dbReference type="AlphaFoldDB" id="A0A6P7ED86"/>
<dbReference type="GO" id="GO:0035556">
    <property type="term" value="P:intracellular signal transduction"/>
    <property type="evidence" value="ECO:0007669"/>
    <property type="project" value="TreeGrafter"/>
</dbReference>
<dbReference type="InterPro" id="IPR000719">
    <property type="entry name" value="Prot_kinase_dom"/>
</dbReference>
<dbReference type="CDD" id="cd14003">
    <property type="entry name" value="STKc_AMPK-like"/>
    <property type="match status" value="1"/>
</dbReference>
<comment type="catalytic activity">
    <reaction evidence="8">
        <text>L-threonyl-[protein] + ATP = O-phospho-L-threonyl-[protein] + ADP + H(+)</text>
        <dbReference type="Rhea" id="RHEA:46608"/>
        <dbReference type="Rhea" id="RHEA-COMP:11060"/>
        <dbReference type="Rhea" id="RHEA-COMP:11605"/>
        <dbReference type="ChEBI" id="CHEBI:15378"/>
        <dbReference type="ChEBI" id="CHEBI:30013"/>
        <dbReference type="ChEBI" id="CHEBI:30616"/>
        <dbReference type="ChEBI" id="CHEBI:61977"/>
        <dbReference type="ChEBI" id="CHEBI:456216"/>
        <dbReference type="EC" id="2.7.11.1"/>
    </reaction>
</comment>
<keyword evidence="4" id="KW-0547">Nucleotide-binding</keyword>
<feature type="domain" description="Protein kinase" evidence="11">
    <location>
        <begin position="14"/>
        <end position="265"/>
    </location>
</feature>
<dbReference type="OrthoDB" id="9807223at2759"/>
<dbReference type="InterPro" id="IPR011009">
    <property type="entry name" value="Kinase-like_dom_sf"/>
</dbReference>
<evidence type="ECO:0000256" key="5">
    <source>
        <dbReference type="ARBA" id="ARBA00022777"/>
    </source>
</evidence>
<evidence type="ECO:0000313" key="12">
    <source>
        <dbReference type="EMBL" id="KAG5204778.1"/>
    </source>
</evidence>
<dbReference type="PANTHER" id="PTHR24346">
    <property type="entry name" value="MAP/MICROTUBULE AFFINITY-REGULATING KINASE"/>
    <property type="match status" value="1"/>
</dbReference>
<evidence type="ECO:0000256" key="4">
    <source>
        <dbReference type="ARBA" id="ARBA00022741"/>
    </source>
</evidence>
<evidence type="ECO:0000256" key="6">
    <source>
        <dbReference type="ARBA" id="ARBA00022840"/>
    </source>
</evidence>
<dbReference type="GO" id="GO:0005524">
    <property type="term" value="F:ATP binding"/>
    <property type="evidence" value="ECO:0007669"/>
    <property type="project" value="UniProtKB-UniRule"/>
</dbReference>
<comment type="caution">
    <text evidence="12">The sequence shown here is derived from an EMBL/GenBank/DDBJ whole genome shotgun (WGS) entry which is preliminary data.</text>
</comment>
<keyword evidence="2" id="KW-0723">Serine/threonine-protein kinase</keyword>
<feature type="compositionally biased region" description="Polar residues" evidence="10">
    <location>
        <begin position="379"/>
        <end position="389"/>
    </location>
</feature>
<feature type="region of interest" description="Disordered" evidence="10">
    <location>
        <begin position="576"/>
        <end position="600"/>
    </location>
</feature>
<keyword evidence="6" id="KW-0067">ATP-binding</keyword>
<comment type="similarity">
    <text evidence="7">Belongs to the protein kinase superfamily. CAMK Ser/Thr protein kinase family. Smok subfamily.</text>
</comment>
<evidence type="ECO:0000256" key="3">
    <source>
        <dbReference type="ARBA" id="ARBA00022679"/>
    </source>
</evidence>
<dbReference type="PROSITE" id="PS00108">
    <property type="entry name" value="PROTEIN_KINASE_ST"/>
    <property type="match status" value="1"/>
</dbReference>
<feature type="region of interest" description="Disordered" evidence="10">
    <location>
        <begin position="353"/>
        <end position="396"/>
    </location>
</feature>
<dbReference type="PROSITE" id="PS50011">
    <property type="entry name" value="PROTEIN_KINASE_DOM"/>
    <property type="match status" value="1"/>
</dbReference>
<dbReference type="Proteomes" id="UP000664991">
    <property type="component" value="Unassembled WGS sequence"/>
</dbReference>
<evidence type="ECO:0000256" key="8">
    <source>
        <dbReference type="ARBA" id="ARBA00047899"/>
    </source>
</evidence>
<organism evidence="12 13">
    <name type="scientific">Ovis aries</name>
    <name type="common">Sheep</name>
    <dbReference type="NCBI Taxonomy" id="9940"/>
    <lineage>
        <taxon>Eukaryota</taxon>
        <taxon>Metazoa</taxon>
        <taxon>Chordata</taxon>
        <taxon>Craniata</taxon>
        <taxon>Vertebrata</taxon>
        <taxon>Euteleostomi</taxon>
        <taxon>Mammalia</taxon>
        <taxon>Eutheria</taxon>
        <taxon>Laurasiatheria</taxon>
        <taxon>Artiodactyla</taxon>
        <taxon>Ruminantia</taxon>
        <taxon>Pecora</taxon>
        <taxon>Bovidae</taxon>
        <taxon>Caprinae</taxon>
        <taxon>Ovis</taxon>
    </lineage>
</organism>
<dbReference type="EC" id="2.7.11.1" evidence="1"/>
<dbReference type="SMART" id="SM00220">
    <property type="entry name" value="S_TKc"/>
    <property type="match status" value="1"/>
</dbReference>
<dbReference type="Gene3D" id="1.10.510.10">
    <property type="entry name" value="Transferase(Phosphotransferase) domain 1"/>
    <property type="match status" value="1"/>
</dbReference>
<evidence type="ECO:0000313" key="13">
    <source>
        <dbReference type="Proteomes" id="UP000664991"/>
    </source>
</evidence>
<dbReference type="InterPro" id="IPR017441">
    <property type="entry name" value="Protein_kinase_ATP_BS"/>
</dbReference>
<dbReference type="EMBL" id="JAEMGP010000009">
    <property type="protein sequence ID" value="KAG5204778.1"/>
    <property type="molecule type" value="Genomic_DNA"/>
</dbReference>
<keyword evidence="3" id="KW-0808">Transferase</keyword>
<dbReference type="GO" id="GO:0000226">
    <property type="term" value="P:microtubule cytoskeleton organization"/>
    <property type="evidence" value="ECO:0007669"/>
    <property type="project" value="TreeGrafter"/>
</dbReference>
<evidence type="ECO:0000256" key="7">
    <source>
        <dbReference type="ARBA" id="ARBA00038181"/>
    </source>
</evidence>
<dbReference type="SUPFAM" id="SSF56112">
    <property type="entry name" value="Protein kinase-like (PK-like)"/>
    <property type="match status" value="1"/>
</dbReference>
<proteinExistence type="inferred from homology"/>
<dbReference type="FunFam" id="1.10.510.10:FF:000002">
    <property type="entry name" value="Non-specific serine/threonine protein kinase"/>
    <property type="match status" value="1"/>
</dbReference>
<evidence type="ECO:0000256" key="9">
    <source>
        <dbReference type="ARBA" id="ARBA00048679"/>
    </source>
</evidence>
<reference evidence="12 13" key="1">
    <citation type="submission" date="2020-12" db="EMBL/GenBank/DDBJ databases">
        <title>De novo assembly of Tibetan sheep genome.</title>
        <authorList>
            <person name="Li X."/>
        </authorList>
    </citation>
    <scope>NUCLEOTIDE SEQUENCE [LARGE SCALE GENOMIC DNA]</scope>
    <source>
        <tissue evidence="12">Heart</tissue>
    </source>
</reference>